<sequence length="161" mass="18164">SYGEGNKGVKVRDAQRRVDLPGTGMILTSDIGNIKDIHPRNKMGAGNRFADLVLHEVYGKSTQPYAPAFQKLEVQGNKLVLHFENAEGLYVPKDRKESQFEIAGEDKKFYTADYTIKENKVILKSKKVKNPVYARFSWGDILESNLFNNANLPSSSFTTEY</sequence>
<evidence type="ECO:0000313" key="2">
    <source>
        <dbReference type="Proteomes" id="UP000240608"/>
    </source>
</evidence>
<dbReference type="PANTHER" id="PTHR22901:SF0">
    <property type="entry name" value="SIALATE O-ACETYLESTERASE"/>
    <property type="match status" value="1"/>
</dbReference>
<dbReference type="Proteomes" id="UP000240608">
    <property type="component" value="Unassembled WGS sequence"/>
</dbReference>
<feature type="non-terminal residue" evidence="1">
    <location>
        <position position="1"/>
    </location>
</feature>
<organism evidence="1 2">
    <name type="scientific">Marivirga lumbricoides</name>
    <dbReference type="NCBI Taxonomy" id="1046115"/>
    <lineage>
        <taxon>Bacteria</taxon>
        <taxon>Pseudomonadati</taxon>
        <taxon>Bacteroidota</taxon>
        <taxon>Cytophagia</taxon>
        <taxon>Cytophagales</taxon>
        <taxon>Marivirgaceae</taxon>
        <taxon>Marivirga</taxon>
    </lineage>
</organism>
<reference evidence="1 2" key="1">
    <citation type="submission" date="2018-03" db="EMBL/GenBank/DDBJ databases">
        <title>Cross-interface Injection: A General Nanoliter Liquid Handling Method Applied to Single Cells Genome Amplification Automated Nanoliter Liquid Handling Applied to Single Cell Multiple Displacement Amplification.</title>
        <authorList>
            <person name="Yun J."/>
            <person name="Xu P."/>
            <person name="Xu J."/>
            <person name="Dai X."/>
            <person name="Wang Y."/>
            <person name="Zheng X."/>
            <person name="Cao C."/>
            <person name="Yi Q."/>
            <person name="Zhu Y."/>
            <person name="Wang L."/>
            <person name="Dong Z."/>
            <person name="Huang Y."/>
            <person name="Huang L."/>
            <person name="Du W."/>
        </authorList>
    </citation>
    <scope>NUCLEOTIDE SEQUENCE [LARGE SCALE GENOMIC DNA]</scope>
    <source>
        <strain evidence="1 2">Z-D1-2</strain>
    </source>
</reference>
<dbReference type="InterPro" id="IPR039329">
    <property type="entry name" value="SIAE"/>
</dbReference>
<dbReference type="SUPFAM" id="SSF52266">
    <property type="entry name" value="SGNH hydrolase"/>
    <property type="match status" value="1"/>
</dbReference>
<evidence type="ECO:0000313" key="1">
    <source>
        <dbReference type="EMBL" id="PTB93529.1"/>
    </source>
</evidence>
<dbReference type="GO" id="GO:0001681">
    <property type="term" value="F:sialate O-acetylesterase activity"/>
    <property type="evidence" value="ECO:0007669"/>
    <property type="project" value="InterPro"/>
</dbReference>
<comment type="caution">
    <text evidence="1">The sequence shown here is derived from an EMBL/GenBank/DDBJ whole genome shotgun (WGS) entry which is preliminary data.</text>
</comment>
<protein>
    <submittedName>
        <fullName evidence="1">Sialate O-acetylesterase</fullName>
    </submittedName>
</protein>
<dbReference type="PANTHER" id="PTHR22901">
    <property type="entry name" value="SIALATE O-ACETYLESTERASE"/>
    <property type="match status" value="1"/>
</dbReference>
<name>A0A2T4DI75_9BACT</name>
<dbReference type="GO" id="GO:0005975">
    <property type="term" value="P:carbohydrate metabolic process"/>
    <property type="evidence" value="ECO:0007669"/>
    <property type="project" value="TreeGrafter"/>
</dbReference>
<proteinExistence type="predicted"/>
<dbReference type="EMBL" id="PYVU01000163">
    <property type="protein sequence ID" value="PTB93529.1"/>
    <property type="molecule type" value="Genomic_DNA"/>
</dbReference>
<gene>
    <name evidence="1" type="ORF">C9994_12955</name>
</gene>
<accession>A0A2T4DI75</accession>
<dbReference type="AlphaFoldDB" id="A0A2T4DI75"/>